<evidence type="ECO:0000313" key="1">
    <source>
        <dbReference type="EMBL" id="NME49511.1"/>
    </source>
</evidence>
<comment type="caution">
    <text evidence="1">The sequence shown here is derived from an EMBL/GenBank/DDBJ whole genome shotgun (WGS) entry which is preliminary data.</text>
</comment>
<name>A0A7X9NMG9_9ENTE</name>
<evidence type="ECO:0000313" key="2">
    <source>
        <dbReference type="Proteomes" id="UP000588071"/>
    </source>
</evidence>
<dbReference type="EMBL" id="JABAFV010000005">
    <property type="protein sequence ID" value="NME49511.1"/>
    <property type="molecule type" value="Genomic_DNA"/>
</dbReference>
<dbReference type="AlphaFoldDB" id="A0A7X9NMG9"/>
<dbReference type="Proteomes" id="UP000588071">
    <property type="component" value="Unassembled WGS sequence"/>
</dbReference>
<sequence length="93" mass="10677">MNKGMNLPERLRFCFEATIFGKTDEETIDILRKLQTDDTIVSFGKIPVHDYATAALINLNVISYDENCTENTDYLLEVYTGFKKDYENGTLNL</sequence>
<reference evidence="1 2" key="1">
    <citation type="submission" date="2020-04" db="EMBL/GenBank/DDBJ databases">
        <authorList>
            <person name="Hitch T.C.A."/>
            <person name="Wylensek D."/>
            <person name="Clavel T."/>
        </authorList>
    </citation>
    <scope>NUCLEOTIDE SEQUENCE [LARGE SCALE GENOMIC DNA]</scope>
    <source>
        <strain evidence="1 2">WCA-380-WT-3C</strain>
    </source>
</reference>
<protein>
    <submittedName>
        <fullName evidence="1">Uncharacterized protein</fullName>
    </submittedName>
</protein>
<organism evidence="1 2">
    <name type="scientific">Enterococcus cecorum</name>
    <dbReference type="NCBI Taxonomy" id="44008"/>
    <lineage>
        <taxon>Bacteria</taxon>
        <taxon>Bacillati</taxon>
        <taxon>Bacillota</taxon>
        <taxon>Bacilli</taxon>
        <taxon>Lactobacillales</taxon>
        <taxon>Enterococcaceae</taxon>
        <taxon>Enterococcus</taxon>
    </lineage>
</organism>
<dbReference type="RefSeq" id="WP_168930627.1">
    <property type="nucleotide sequence ID" value="NZ_JABAFV010000005.1"/>
</dbReference>
<gene>
    <name evidence="1" type="ORF">HF857_04465</name>
</gene>
<accession>A0A7X9NMG9</accession>
<proteinExistence type="predicted"/>